<comment type="caution">
    <text evidence="1">The sequence shown here is derived from an EMBL/GenBank/DDBJ whole genome shotgun (WGS) entry which is preliminary data.</text>
</comment>
<gene>
    <name evidence="1" type="ORF">A9A59_1604</name>
</gene>
<evidence type="ECO:0008006" key="3">
    <source>
        <dbReference type="Google" id="ProtNLM"/>
    </source>
</evidence>
<proteinExistence type="predicted"/>
<organism evidence="1 2">
    <name type="scientific">Tepidiforma thermophila (strain KCTC 52669 / CGMCC 1.13589 / G233)</name>
    <dbReference type="NCBI Taxonomy" id="2761530"/>
    <lineage>
        <taxon>Bacteria</taxon>
        <taxon>Bacillati</taxon>
        <taxon>Chloroflexota</taxon>
        <taxon>Tepidiformia</taxon>
        <taxon>Tepidiformales</taxon>
        <taxon>Tepidiformaceae</taxon>
        <taxon>Tepidiforma</taxon>
    </lineage>
</organism>
<evidence type="ECO:0000313" key="1">
    <source>
        <dbReference type="EMBL" id="PFG74382.1"/>
    </source>
</evidence>
<accession>A0A2A9HGX7</accession>
<evidence type="ECO:0000313" key="2">
    <source>
        <dbReference type="Proteomes" id="UP000223071"/>
    </source>
</evidence>
<keyword evidence="2" id="KW-1185">Reference proteome</keyword>
<sequence>MADLKEAAEQFAKDLVNQNIAGLMMAFTPNGMGQAMALQSQMQAAGGPQPTGTPTVTVELQGQEGDDHLVDIVMSSDAGTRTIATRWKDVAGSWKVDGIALKA</sequence>
<protein>
    <recommendedName>
        <fullName evidence="3">DUF4878 domain-containing protein</fullName>
    </recommendedName>
</protein>
<dbReference type="AlphaFoldDB" id="A0A2A9HGX7"/>
<dbReference type="RefSeq" id="WP_098503773.1">
    <property type="nucleotide sequence ID" value="NZ_PDJQ01000001.1"/>
</dbReference>
<dbReference type="EMBL" id="PDJQ01000001">
    <property type="protein sequence ID" value="PFG74382.1"/>
    <property type="molecule type" value="Genomic_DNA"/>
</dbReference>
<dbReference type="Proteomes" id="UP000223071">
    <property type="component" value="Unassembled WGS sequence"/>
</dbReference>
<reference evidence="1 2" key="1">
    <citation type="submission" date="2017-09" db="EMBL/GenBank/DDBJ databases">
        <title>Sequencing the genomes of two abundant thermophiles in Great Basin hot springs: Thermocrinis jamiesonii and novel Chloroflexi Thermoflexus hugenholtzii.</title>
        <authorList>
            <person name="Hedlund B."/>
        </authorList>
    </citation>
    <scope>NUCLEOTIDE SEQUENCE [LARGE SCALE GENOMIC DNA]</scope>
    <source>
        <strain evidence="1 2">G233</strain>
    </source>
</reference>
<name>A0A2A9HGX7_TEPT2</name>